<dbReference type="AlphaFoldDB" id="A0A9D1TKW6"/>
<evidence type="ECO:0000313" key="2">
    <source>
        <dbReference type="Proteomes" id="UP000823937"/>
    </source>
</evidence>
<accession>A0A9D1TKW6</accession>
<dbReference type="NCBIfam" id="TIGR02845">
    <property type="entry name" value="spore_V_AD"/>
    <property type="match status" value="1"/>
</dbReference>
<dbReference type="Pfam" id="PF07451">
    <property type="entry name" value="SpoVAD"/>
    <property type="match status" value="1"/>
</dbReference>
<proteinExistence type="predicted"/>
<name>A0A9D1TKW6_9BACI</name>
<dbReference type="InterPro" id="IPR010894">
    <property type="entry name" value="SpoVAD"/>
</dbReference>
<dbReference type="GO" id="GO:0016746">
    <property type="term" value="F:acyltransferase activity"/>
    <property type="evidence" value="ECO:0007669"/>
    <property type="project" value="InterPro"/>
</dbReference>
<dbReference type="Gene3D" id="3.40.47.40">
    <property type="entry name" value="Stage V sporulation protein AD"/>
    <property type="match status" value="1"/>
</dbReference>
<comment type="caution">
    <text evidence="1">The sequence shown here is derived from an EMBL/GenBank/DDBJ whole genome shotgun (WGS) entry which is preliminary data.</text>
</comment>
<protein>
    <submittedName>
        <fullName evidence="1">Stage V sporulation protein AD</fullName>
    </submittedName>
</protein>
<dbReference type="Proteomes" id="UP000823937">
    <property type="component" value="Unassembled WGS sequence"/>
</dbReference>
<gene>
    <name evidence="1" type="primary">spoVAD</name>
    <name evidence="1" type="ORF">H9895_08965</name>
</gene>
<sequence length="334" mass="36343">MITGKSTWTFSSYPVIVSSGVVVGKEEAVSNLNGHYDEAIEDMFVGEDSYERAQESLLTKAIDYTIKKSSIKKKNIQFFISGDLINQITPTTFAAKKLNIPYFGLYSACATSTEGLALAAMMLEQNGANYILTGTASHYAAAERQFRFPNEYGGQIPPTAQRTVTGAGTVLLGKEKQGLAITSATIGKVMDYEVTDPFNMGAAMAPAAVDTICQHFQDRQIDASYYDMIITGDLGAVGRALTEDLLKKHHITFQSNQFIDCGDFLYKKEQNMQAGGSGAACSSVVTYGYFLEQMKANKINKLLFVATGALHSPLTVQQKRTIPSIAHAVSIERK</sequence>
<evidence type="ECO:0000313" key="1">
    <source>
        <dbReference type="EMBL" id="HIV75193.1"/>
    </source>
</evidence>
<dbReference type="InterPro" id="IPR016039">
    <property type="entry name" value="Thiolase-like"/>
</dbReference>
<dbReference type="SUPFAM" id="SSF53901">
    <property type="entry name" value="Thiolase-like"/>
    <property type="match status" value="1"/>
</dbReference>
<organism evidence="1 2">
    <name type="scientific">Candidatus Pseudogracilibacillus intestinigallinarum</name>
    <dbReference type="NCBI Taxonomy" id="2838742"/>
    <lineage>
        <taxon>Bacteria</taxon>
        <taxon>Bacillati</taxon>
        <taxon>Bacillota</taxon>
        <taxon>Bacilli</taxon>
        <taxon>Bacillales</taxon>
        <taxon>Bacillaceae</taxon>
        <taxon>Pseudogracilibacillus</taxon>
    </lineage>
</organism>
<dbReference type="NCBIfam" id="NF009069">
    <property type="entry name" value="PRK12404.1"/>
    <property type="match status" value="1"/>
</dbReference>
<dbReference type="EMBL" id="DXHX01000126">
    <property type="protein sequence ID" value="HIV75193.1"/>
    <property type="molecule type" value="Genomic_DNA"/>
</dbReference>
<dbReference type="PIRSF" id="PIRSF011570">
    <property type="entry name" value="SpoVAD"/>
    <property type="match status" value="1"/>
</dbReference>
<reference evidence="1" key="2">
    <citation type="submission" date="2021-04" db="EMBL/GenBank/DDBJ databases">
        <authorList>
            <person name="Gilroy R."/>
        </authorList>
    </citation>
    <scope>NUCLEOTIDE SEQUENCE</scope>
    <source>
        <strain evidence="1">CHK169-2315</strain>
    </source>
</reference>
<dbReference type="InterPro" id="IPR038369">
    <property type="entry name" value="SpoVAD_sf"/>
</dbReference>
<dbReference type="NCBIfam" id="NF006160">
    <property type="entry name" value="PRK08304.1"/>
    <property type="match status" value="1"/>
</dbReference>
<reference evidence="1" key="1">
    <citation type="journal article" date="2021" name="PeerJ">
        <title>Extensive microbial diversity within the chicken gut microbiome revealed by metagenomics and culture.</title>
        <authorList>
            <person name="Gilroy R."/>
            <person name="Ravi A."/>
            <person name="Getino M."/>
            <person name="Pursley I."/>
            <person name="Horton D.L."/>
            <person name="Alikhan N.F."/>
            <person name="Baker D."/>
            <person name="Gharbi K."/>
            <person name="Hall N."/>
            <person name="Watson M."/>
            <person name="Adriaenssens E.M."/>
            <person name="Foster-Nyarko E."/>
            <person name="Jarju S."/>
            <person name="Secka A."/>
            <person name="Antonio M."/>
            <person name="Oren A."/>
            <person name="Chaudhuri R.R."/>
            <person name="La Ragione R."/>
            <person name="Hildebrand F."/>
            <person name="Pallen M.J."/>
        </authorList>
    </citation>
    <scope>NUCLEOTIDE SEQUENCE</scope>
    <source>
        <strain evidence="1">CHK169-2315</strain>
    </source>
</reference>